<accession>A0A1F4ZWY3</accession>
<dbReference type="EMBL" id="MEXR01000003">
    <property type="protein sequence ID" value="OGD10588.1"/>
    <property type="molecule type" value="Genomic_DNA"/>
</dbReference>
<sequence length="410" mass="47196">MWSERLFELSLTPDRKTLLGNLHLTKDDLLHPGFEWNHQIPQIEDEPARVRALSISAFLGEAIRQAVLDEVLIAFQGVTTKDLFLRGSAATGFFPLGDFDISHYGPGAEYSPDKWPQQLMGVPISWGNVPLEELSECMNSSLRMSASALEAIPISQTTKEVSEIIDSAKQSLKGPRKYYYLIFRRFEQLRDRFEVNKYLEGYDLRKEVPGGKRTIQRICWTMQAIDGDLSGEVNPDIVLMRGYYKGAIPLEVVENAFQVMLMLKGGLYSESRFSASTTVVQNWYLSHLIPRAEREIQNHIDPKFLLRSEVAMNVNSPPGDISQVIYDSKKQDEPYKKWLLLWIVSHNPSLDPECQYDLWRSCLGKMVYRNTLRNLLRNPNFPIGKVTRNEVEYDQHLLDCYERMTATNHR</sequence>
<gene>
    <name evidence="1" type="ORF">A2397_01270</name>
</gene>
<dbReference type="AlphaFoldDB" id="A0A1F4ZWY3"/>
<proteinExistence type="predicted"/>
<evidence type="ECO:0000313" key="2">
    <source>
        <dbReference type="Proteomes" id="UP000176424"/>
    </source>
</evidence>
<organism evidence="1 2">
    <name type="scientific">Candidatus Amesbacteria bacterium RIFOXYB1_FULL_44_23</name>
    <dbReference type="NCBI Taxonomy" id="1797263"/>
    <lineage>
        <taxon>Bacteria</taxon>
        <taxon>Candidatus Amesiibacteriota</taxon>
    </lineage>
</organism>
<dbReference type="STRING" id="1797263.A2397_01270"/>
<dbReference type="Proteomes" id="UP000176424">
    <property type="component" value="Unassembled WGS sequence"/>
</dbReference>
<reference evidence="1 2" key="1">
    <citation type="journal article" date="2016" name="Nat. Commun.">
        <title>Thousands of microbial genomes shed light on interconnected biogeochemical processes in an aquifer system.</title>
        <authorList>
            <person name="Anantharaman K."/>
            <person name="Brown C.T."/>
            <person name="Hug L.A."/>
            <person name="Sharon I."/>
            <person name="Castelle C.J."/>
            <person name="Probst A.J."/>
            <person name="Thomas B.C."/>
            <person name="Singh A."/>
            <person name="Wilkins M.J."/>
            <person name="Karaoz U."/>
            <person name="Brodie E.L."/>
            <person name="Williams K.H."/>
            <person name="Hubbard S.S."/>
            <person name="Banfield J.F."/>
        </authorList>
    </citation>
    <scope>NUCLEOTIDE SEQUENCE [LARGE SCALE GENOMIC DNA]</scope>
</reference>
<comment type="caution">
    <text evidence="1">The sequence shown here is derived from an EMBL/GenBank/DDBJ whole genome shotgun (WGS) entry which is preliminary data.</text>
</comment>
<protein>
    <recommendedName>
        <fullName evidence="3">Nucleotidyltransferase</fullName>
    </recommendedName>
</protein>
<evidence type="ECO:0000313" key="1">
    <source>
        <dbReference type="EMBL" id="OGD10588.1"/>
    </source>
</evidence>
<name>A0A1F4ZWY3_9BACT</name>
<evidence type="ECO:0008006" key="3">
    <source>
        <dbReference type="Google" id="ProtNLM"/>
    </source>
</evidence>